<accession>A0ABX0TM25</accession>
<dbReference type="NCBIfam" id="TIGR00738">
    <property type="entry name" value="rrf2_super"/>
    <property type="match status" value="1"/>
</dbReference>
<dbReference type="Gene3D" id="1.10.10.10">
    <property type="entry name" value="Winged helix-like DNA-binding domain superfamily/Winged helix DNA-binding domain"/>
    <property type="match status" value="1"/>
</dbReference>
<protein>
    <submittedName>
        <fullName evidence="2">Rrf2 family protein</fullName>
    </submittedName>
</protein>
<dbReference type="InterPro" id="IPR030489">
    <property type="entry name" value="TR_Rrf2-type_CS"/>
</dbReference>
<dbReference type="InterPro" id="IPR000944">
    <property type="entry name" value="Tscrpt_reg_Rrf2"/>
</dbReference>
<dbReference type="PANTHER" id="PTHR33221:SF5">
    <property type="entry name" value="HTH-TYPE TRANSCRIPTIONAL REGULATOR ISCR"/>
    <property type="match status" value="1"/>
</dbReference>
<proteinExistence type="predicted"/>
<evidence type="ECO:0000313" key="3">
    <source>
        <dbReference type="Proteomes" id="UP000727456"/>
    </source>
</evidence>
<evidence type="ECO:0000313" key="2">
    <source>
        <dbReference type="EMBL" id="NIJ06501.1"/>
    </source>
</evidence>
<dbReference type="PROSITE" id="PS51197">
    <property type="entry name" value="HTH_RRF2_2"/>
    <property type="match status" value="1"/>
</dbReference>
<dbReference type="Pfam" id="PF02082">
    <property type="entry name" value="Rrf2"/>
    <property type="match status" value="1"/>
</dbReference>
<dbReference type="PANTHER" id="PTHR33221">
    <property type="entry name" value="WINGED HELIX-TURN-HELIX TRANSCRIPTIONAL REGULATOR, RRF2 FAMILY"/>
    <property type="match status" value="1"/>
</dbReference>
<evidence type="ECO:0000256" key="1">
    <source>
        <dbReference type="ARBA" id="ARBA00023125"/>
    </source>
</evidence>
<dbReference type="SUPFAM" id="SSF46785">
    <property type="entry name" value="Winged helix' DNA-binding domain"/>
    <property type="match status" value="1"/>
</dbReference>
<comment type="caution">
    <text evidence="2">The sequence shown here is derived from an EMBL/GenBank/DDBJ whole genome shotgun (WGS) entry which is preliminary data.</text>
</comment>
<organism evidence="2 3">
    <name type="scientific">Sphingomonas vulcanisoli</name>
    <dbReference type="NCBI Taxonomy" id="1658060"/>
    <lineage>
        <taxon>Bacteria</taxon>
        <taxon>Pseudomonadati</taxon>
        <taxon>Pseudomonadota</taxon>
        <taxon>Alphaproteobacteria</taxon>
        <taxon>Sphingomonadales</taxon>
        <taxon>Sphingomonadaceae</taxon>
        <taxon>Sphingomonas</taxon>
    </lineage>
</organism>
<dbReference type="Proteomes" id="UP000727456">
    <property type="component" value="Unassembled WGS sequence"/>
</dbReference>
<name>A0ABX0TM25_9SPHN</name>
<dbReference type="EMBL" id="JAAOZC010000001">
    <property type="protein sequence ID" value="NIJ06501.1"/>
    <property type="molecule type" value="Genomic_DNA"/>
</dbReference>
<sequence>MLSQRGRYALKAMIHLAAAAPDSGPQQISAIAGQGNIPRKFLEAILVDLKKAGLVISVRGQRGGYRLARPATEIMIGDIMRITDGPLALVPCVSKLFYRRCLDCADEATCAIRHIMALVREEVGTVLDKTSLAQTAALGLGSDADPSADTVLLSAS</sequence>
<keyword evidence="1" id="KW-0238">DNA-binding</keyword>
<dbReference type="InterPro" id="IPR036388">
    <property type="entry name" value="WH-like_DNA-bd_sf"/>
</dbReference>
<dbReference type="PROSITE" id="PS01332">
    <property type="entry name" value="HTH_RRF2_1"/>
    <property type="match status" value="1"/>
</dbReference>
<reference evidence="2 3" key="1">
    <citation type="submission" date="2020-03" db="EMBL/GenBank/DDBJ databases">
        <title>Genomic Encyclopedia of Type Strains, Phase III (KMG-III): the genomes of soil and plant-associated and newly described type strains.</title>
        <authorList>
            <person name="Whitman W."/>
        </authorList>
    </citation>
    <scope>NUCLEOTIDE SEQUENCE [LARGE SCALE GENOMIC DNA]</scope>
    <source>
        <strain evidence="2 3">CECT 8804</strain>
    </source>
</reference>
<dbReference type="InterPro" id="IPR036390">
    <property type="entry name" value="WH_DNA-bd_sf"/>
</dbReference>
<gene>
    <name evidence="2" type="ORF">FHS31_000083</name>
</gene>
<dbReference type="RefSeq" id="WP_167070972.1">
    <property type="nucleotide sequence ID" value="NZ_JAAOZC010000001.1"/>
</dbReference>
<keyword evidence="3" id="KW-1185">Reference proteome</keyword>